<dbReference type="RefSeq" id="WP_116610321.1">
    <property type="nucleotide sequence ID" value="NZ_QEOB01000003.1"/>
</dbReference>
<evidence type="ECO:0000256" key="1">
    <source>
        <dbReference type="ARBA" id="ARBA00006611"/>
    </source>
</evidence>
<keyword evidence="2" id="KW-0547">Nucleotide-binding</keyword>
<comment type="caution">
    <text evidence="5">The sequence shown here is derived from an EMBL/GenBank/DDBJ whole genome shotgun (WGS) entry which is preliminary data.</text>
</comment>
<reference evidence="5 6" key="1">
    <citation type="submission" date="2018-05" db="EMBL/GenBank/DDBJ databases">
        <title>Genomic Encyclopedia of Type Strains, Phase IV (KMG-V): Genome sequencing to study the core and pangenomes of soil and plant-associated prokaryotes.</title>
        <authorList>
            <person name="Whitman W."/>
        </authorList>
    </citation>
    <scope>NUCLEOTIDE SEQUENCE [LARGE SCALE GENOMIC DNA]</scope>
    <source>
        <strain evidence="5 6">SCZa-39</strain>
    </source>
</reference>
<proteinExistence type="inferred from homology"/>
<gene>
    <name evidence="5" type="ORF">C7402_103408</name>
</gene>
<dbReference type="Pfam" id="PF00437">
    <property type="entry name" value="T2SSE"/>
    <property type="match status" value="1"/>
</dbReference>
<protein>
    <submittedName>
        <fullName evidence="5">Type II secretory ATPase GspE/PulE/Tfp pilus assembly ATPase PilB-like protein</fullName>
    </submittedName>
</protein>
<dbReference type="InterPro" id="IPR027417">
    <property type="entry name" value="P-loop_NTPase"/>
</dbReference>
<evidence type="ECO:0000256" key="2">
    <source>
        <dbReference type="ARBA" id="ARBA00022741"/>
    </source>
</evidence>
<accession>A0ABX5KXH9</accession>
<organism evidence="5 6">
    <name type="scientific">Paraburkholderia unamae</name>
    <dbReference type="NCBI Taxonomy" id="219649"/>
    <lineage>
        <taxon>Bacteria</taxon>
        <taxon>Pseudomonadati</taxon>
        <taxon>Pseudomonadota</taxon>
        <taxon>Betaproteobacteria</taxon>
        <taxon>Burkholderiales</taxon>
        <taxon>Burkholderiaceae</taxon>
        <taxon>Paraburkholderia</taxon>
    </lineage>
</organism>
<name>A0ABX5KXH9_9BURK</name>
<evidence type="ECO:0000256" key="3">
    <source>
        <dbReference type="ARBA" id="ARBA00022840"/>
    </source>
</evidence>
<dbReference type="PANTHER" id="PTHR30258:SF3">
    <property type="entry name" value="SLL1921 PROTEIN"/>
    <property type="match status" value="1"/>
</dbReference>
<evidence type="ECO:0000313" key="5">
    <source>
        <dbReference type="EMBL" id="PVX85830.1"/>
    </source>
</evidence>
<comment type="similarity">
    <text evidence="1">Belongs to the GSP E family.</text>
</comment>
<dbReference type="Gene3D" id="3.30.450.90">
    <property type="match status" value="1"/>
</dbReference>
<keyword evidence="6" id="KW-1185">Reference proteome</keyword>
<dbReference type="SUPFAM" id="SSF52540">
    <property type="entry name" value="P-loop containing nucleoside triphosphate hydrolases"/>
    <property type="match status" value="1"/>
</dbReference>
<dbReference type="Proteomes" id="UP000245712">
    <property type="component" value="Unassembled WGS sequence"/>
</dbReference>
<evidence type="ECO:0000259" key="4">
    <source>
        <dbReference type="Pfam" id="PF00437"/>
    </source>
</evidence>
<dbReference type="InterPro" id="IPR001482">
    <property type="entry name" value="T2SS/T4SS_dom"/>
</dbReference>
<evidence type="ECO:0000313" key="6">
    <source>
        <dbReference type="Proteomes" id="UP000245712"/>
    </source>
</evidence>
<sequence>MKVPGMLGRLLRGRLRAARRDLPVAGGPVEPAEWVEEVGSGEIADVNGLPAFEVLLTAGKGDLSLSEGQRAMLAAVRIDSIRVIVLVTRRARFSNEYLSLVERLRGRYARVQTEIVGHSVLLALYDQAADADETVAAWQRVEGEQSQSSTTFLDMAERGVREKASDLHVEISEEDNRAELRYRIDGELATLDTIQPSSRATDAVMYAYTKLAEKTSRSEPSFNKRLSQSCNIPIVIDGRHFTLRWASQPRVGGFEVILRFLETGVDGKVPTLAELGYEPGQDRLVNLLIRSKGALIVGGDTGSGKSTTLRTAQTLIPDRDKKKIIFIEDPNEYRKKGTTEISIQRTASGTGDPFLAAMRTAMRMDPDVVVPGEIRDSAGAELFEYMIDSGHKGMTTTHASGGFPVIRKLTSGKIGMSRDVLGSRNFLAGIIFQDLVAKLCSCALPARGNLDTETASLLEGKYGLDLGRVRVVRPGGCPACSGKGVLGRTVLAEVIQMTHEMRALIREGHDSQAEEMYRRARRTAFDDPDMTGKTIFEHGLYKVASGIVDPHTMANELDETFELYEVMPLAVPVTAGADVSDEPAPAPDEAVPA</sequence>
<dbReference type="PANTHER" id="PTHR30258">
    <property type="entry name" value="TYPE II SECRETION SYSTEM PROTEIN GSPE-RELATED"/>
    <property type="match status" value="1"/>
</dbReference>
<dbReference type="Gene3D" id="3.40.50.300">
    <property type="entry name" value="P-loop containing nucleotide triphosphate hydrolases"/>
    <property type="match status" value="1"/>
</dbReference>
<feature type="domain" description="Bacterial type II secretion system protein E" evidence="4">
    <location>
        <begin position="155"/>
        <end position="524"/>
    </location>
</feature>
<keyword evidence="3" id="KW-0067">ATP-binding</keyword>
<dbReference type="EMBL" id="QEOB01000003">
    <property type="protein sequence ID" value="PVX85830.1"/>
    <property type="molecule type" value="Genomic_DNA"/>
</dbReference>